<reference evidence="1 2" key="1">
    <citation type="submission" date="2021-01" db="EMBL/GenBank/DDBJ databases">
        <title>Whole genome shotgun sequence of Asanoa siamensis NBRC 107932.</title>
        <authorList>
            <person name="Komaki H."/>
            <person name="Tamura T."/>
        </authorList>
    </citation>
    <scope>NUCLEOTIDE SEQUENCE [LARGE SCALE GENOMIC DNA]</scope>
    <source>
        <strain evidence="1 2">NBRC 107932</strain>
    </source>
</reference>
<comment type="caution">
    <text evidence="1">The sequence shown here is derived from an EMBL/GenBank/DDBJ whole genome shotgun (WGS) entry which is preliminary data.</text>
</comment>
<name>A0ABQ4CY50_9ACTN</name>
<gene>
    <name evidence="1" type="ORF">Asi02nite_57300</name>
</gene>
<dbReference type="EMBL" id="BONE01000055">
    <property type="protein sequence ID" value="GIF76212.1"/>
    <property type="molecule type" value="Genomic_DNA"/>
</dbReference>
<evidence type="ECO:0000313" key="2">
    <source>
        <dbReference type="Proteomes" id="UP000604117"/>
    </source>
</evidence>
<accession>A0ABQ4CY50</accession>
<dbReference type="Proteomes" id="UP000604117">
    <property type="component" value="Unassembled WGS sequence"/>
</dbReference>
<sequence length="135" mass="15757">MITRRTPTTIRPRAGGWGVHREGRECTVTSLTPNESSIRLSREQFVELTWATLARTWPAYVHWSPDQSWAAVHSAIDGAVLWCDQAQMNIVRTQIIDHVRDALTRAHEQERRRILRHRLRSTLRRHPANIQKRPP</sequence>
<organism evidence="1 2">
    <name type="scientific">Asanoa siamensis</name>
    <dbReference type="NCBI Taxonomy" id="926357"/>
    <lineage>
        <taxon>Bacteria</taxon>
        <taxon>Bacillati</taxon>
        <taxon>Actinomycetota</taxon>
        <taxon>Actinomycetes</taxon>
        <taxon>Micromonosporales</taxon>
        <taxon>Micromonosporaceae</taxon>
        <taxon>Asanoa</taxon>
    </lineage>
</organism>
<keyword evidence="2" id="KW-1185">Reference proteome</keyword>
<evidence type="ECO:0000313" key="1">
    <source>
        <dbReference type="EMBL" id="GIF76212.1"/>
    </source>
</evidence>
<proteinExistence type="predicted"/>
<protein>
    <submittedName>
        <fullName evidence="1">Uncharacterized protein</fullName>
    </submittedName>
</protein>